<dbReference type="InterPro" id="IPR012944">
    <property type="entry name" value="SusD_RagB_dom"/>
</dbReference>
<evidence type="ECO:0000259" key="7">
    <source>
        <dbReference type="Pfam" id="PF14322"/>
    </source>
</evidence>
<evidence type="ECO:0000256" key="5">
    <source>
        <dbReference type="ARBA" id="ARBA00023237"/>
    </source>
</evidence>
<gene>
    <name evidence="8" type="ORF">SAMN05660461_0136</name>
</gene>
<proteinExistence type="inferred from homology"/>
<reference evidence="8 9" key="1">
    <citation type="submission" date="2017-02" db="EMBL/GenBank/DDBJ databases">
        <authorList>
            <person name="Peterson S.W."/>
        </authorList>
    </citation>
    <scope>NUCLEOTIDE SEQUENCE [LARGE SCALE GENOMIC DNA]</scope>
    <source>
        <strain evidence="8 9">DSM 18108</strain>
    </source>
</reference>
<keyword evidence="9" id="KW-1185">Reference proteome</keyword>
<dbReference type="EMBL" id="FUZZ01000001">
    <property type="protein sequence ID" value="SKC94872.1"/>
    <property type="molecule type" value="Genomic_DNA"/>
</dbReference>
<evidence type="ECO:0000256" key="4">
    <source>
        <dbReference type="ARBA" id="ARBA00023136"/>
    </source>
</evidence>
<name>A0A1T5N332_9BACT</name>
<protein>
    <submittedName>
        <fullName evidence="8">Starch-binding associating with outer membrane</fullName>
    </submittedName>
</protein>
<sequence>MKPICFIIIIFACFTSSCYKQLNEDMRSGIPDNYLNTPEGFNAGVNSAYSYLRAWYGNQMGAQLTVYGTDTYMCGSGELALDAYNFNLTPGRGFISSPWNDLNLAVNACNAVITRAPLVPIAEGTRNARVGEVRFLRAMYYFLLVQTWGPVNLSLTETTEVTTVAHRTPIDSVYKAIIADLQFAIANLGATTTEYGRITKPAAENLLAKVYLTRAGTTARQPGDYQQAATLAKNVISNYKYQLLNNFSDVFAQGSGEKNPEVIFAVQYSKNVLTNGVGNQTHLFFIMSYTSLPGMARDLANGRPYSYFRPTRFTTDTLFDKAHDSRYERSFVTVYYCNNPGAYTINGKRVTLQLGDTAAYFPGREYTAAERNAVNYTVIAPSQYNQTNFPTLTKFLDPQRPDINNEAGSRDFIVSRLAETYLVAAEALMMSGQAAEAVPYVNAVRKRAAKPGATAEETAANQAAMEITASDLNIDFILDERERELLGEHHRWFDLVRTGKLLERVRLHNPTGAPNIKPFHVLRPIPQDQIDKTAGGISAFPQNDGY</sequence>
<dbReference type="AlphaFoldDB" id="A0A1T5N332"/>
<evidence type="ECO:0000256" key="2">
    <source>
        <dbReference type="ARBA" id="ARBA00006275"/>
    </source>
</evidence>
<dbReference type="InterPro" id="IPR011990">
    <property type="entry name" value="TPR-like_helical_dom_sf"/>
</dbReference>
<dbReference type="SUPFAM" id="SSF48452">
    <property type="entry name" value="TPR-like"/>
    <property type="match status" value="1"/>
</dbReference>
<dbReference type="Pfam" id="PF07980">
    <property type="entry name" value="SusD_RagB"/>
    <property type="match status" value="1"/>
</dbReference>
<keyword evidence="5" id="KW-0998">Cell outer membrane</keyword>
<feature type="domain" description="SusD-like N-terminal" evidence="7">
    <location>
        <begin position="129"/>
        <end position="212"/>
    </location>
</feature>
<dbReference type="InterPro" id="IPR033985">
    <property type="entry name" value="SusD-like_N"/>
</dbReference>
<evidence type="ECO:0000256" key="1">
    <source>
        <dbReference type="ARBA" id="ARBA00004442"/>
    </source>
</evidence>
<keyword evidence="4" id="KW-0472">Membrane</keyword>
<dbReference type="Proteomes" id="UP000190166">
    <property type="component" value="Unassembled WGS sequence"/>
</dbReference>
<comment type="subcellular location">
    <subcellularLocation>
        <location evidence="1">Cell outer membrane</location>
    </subcellularLocation>
</comment>
<dbReference type="Gene3D" id="1.25.40.390">
    <property type="match status" value="1"/>
</dbReference>
<dbReference type="Pfam" id="PF14322">
    <property type="entry name" value="SusD-like_3"/>
    <property type="match status" value="1"/>
</dbReference>
<comment type="similarity">
    <text evidence="2">Belongs to the SusD family.</text>
</comment>
<accession>A0A1T5N332</accession>
<feature type="domain" description="RagB/SusD" evidence="6">
    <location>
        <begin position="260"/>
        <end position="546"/>
    </location>
</feature>
<dbReference type="GO" id="GO:0009279">
    <property type="term" value="C:cell outer membrane"/>
    <property type="evidence" value="ECO:0007669"/>
    <property type="project" value="UniProtKB-SubCell"/>
</dbReference>
<evidence type="ECO:0000313" key="9">
    <source>
        <dbReference type="Proteomes" id="UP000190166"/>
    </source>
</evidence>
<keyword evidence="3" id="KW-0732">Signal</keyword>
<dbReference type="PROSITE" id="PS51257">
    <property type="entry name" value="PROKAR_LIPOPROTEIN"/>
    <property type="match status" value="1"/>
</dbReference>
<evidence type="ECO:0000313" key="8">
    <source>
        <dbReference type="EMBL" id="SKC94872.1"/>
    </source>
</evidence>
<evidence type="ECO:0000259" key="6">
    <source>
        <dbReference type="Pfam" id="PF07980"/>
    </source>
</evidence>
<dbReference type="RefSeq" id="WP_079467494.1">
    <property type="nucleotide sequence ID" value="NZ_FUZZ01000001.1"/>
</dbReference>
<evidence type="ECO:0000256" key="3">
    <source>
        <dbReference type="ARBA" id="ARBA00022729"/>
    </source>
</evidence>
<organism evidence="8 9">
    <name type="scientific">Chitinophaga ginsengisegetis</name>
    <dbReference type="NCBI Taxonomy" id="393003"/>
    <lineage>
        <taxon>Bacteria</taxon>
        <taxon>Pseudomonadati</taxon>
        <taxon>Bacteroidota</taxon>
        <taxon>Chitinophagia</taxon>
        <taxon>Chitinophagales</taxon>
        <taxon>Chitinophagaceae</taxon>
        <taxon>Chitinophaga</taxon>
    </lineage>
</organism>
<dbReference type="STRING" id="393003.SAMN05660461_0136"/>